<proteinExistence type="predicted"/>
<dbReference type="Proteomes" id="UP000659388">
    <property type="component" value="Unassembled WGS sequence"/>
</dbReference>
<feature type="domain" description="GEVED" evidence="1">
    <location>
        <begin position="464"/>
        <end position="544"/>
    </location>
</feature>
<evidence type="ECO:0000313" key="2">
    <source>
        <dbReference type="EMBL" id="MBL3656390.1"/>
    </source>
</evidence>
<sequence>MVDYFNFFIKRSIILFFLYFTYSTAHAQIEGYSFSVGGESIAPTPNYSFGELGEPWKIFINEQTAVNKDSVTGTGYELGFPFYFSGNYFDRIAFSNNGYIKLGTSQAPFSIPTSFDQVFSSNTSSLYNNIIAHARITNNYLPEVKNILVSLFGFPGERTSVFVFAYQNLTSRRGMSSQLILFEKDHSFRLGYIQHKGGLLHQIEKLTVGLRGNSAGNISLLNIQEGVNTWADPEIVNDFNAVCEVKENIFVAPKGELTDWWIYNFEAPKGIVPPCSKPFYLITYEGFPDAQSTRLLDDSDFIGYYNLLDGFSKAPTSNLTVAWAAASEKDHNYDILLSVTGQAPDTLARNLTDKKINLPQLLPSTNYTIERIAKDSQGNVLYSCQASFTTQRYPDYCQPSPLEGGKEKISFLRFNEIEYYRNSEEEELILLPEENYTTTLKGGETYNFSLKNQIANDNNNRYNVWLYIDLNRDNQWTNKEKFQIGIASKSQRSIENTVQIPKNIIPGKTRIRIKFTDIASTNPGANEACGSSSRLGNRQDYIITLEASESCNGLAVTPSAQNLSCINANNGSISLITTGGTG</sequence>
<dbReference type="AlphaFoldDB" id="A0A937F610"/>
<accession>A0A937F610</accession>
<gene>
    <name evidence="2" type="ORF">JL102_09635</name>
</gene>
<reference evidence="2" key="1">
    <citation type="submission" date="2021-01" db="EMBL/GenBank/DDBJ databases">
        <title>Fulvivirga kasyanovii gen. nov., sp nov., a novel member of the phylum Bacteroidetes isolated from seawater in a mussel farm.</title>
        <authorList>
            <person name="Zhao L.-H."/>
            <person name="Wang Z.-J."/>
        </authorList>
    </citation>
    <scope>NUCLEOTIDE SEQUENCE</scope>
    <source>
        <strain evidence="2">2943</strain>
    </source>
</reference>
<dbReference type="Pfam" id="PF20009">
    <property type="entry name" value="GEVED"/>
    <property type="match status" value="1"/>
</dbReference>
<keyword evidence="3" id="KW-1185">Reference proteome</keyword>
<evidence type="ECO:0000313" key="3">
    <source>
        <dbReference type="Proteomes" id="UP000659388"/>
    </source>
</evidence>
<protein>
    <submittedName>
        <fullName evidence="2">SprB repeat-containing protein</fullName>
    </submittedName>
</protein>
<feature type="non-terminal residue" evidence="2">
    <location>
        <position position="582"/>
    </location>
</feature>
<comment type="caution">
    <text evidence="2">The sequence shown here is derived from an EMBL/GenBank/DDBJ whole genome shotgun (WGS) entry which is preliminary data.</text>
</comment>
<dbReference type="RefSeq" id="WP_202244173.1">
    <property type="nucleotide sequence ID" value="NZ_JAESIY010000004.1"/>
</dbReference>
<evidence type="ECO:0000259" key="1">
    <source>
        <dbReference type="Pfam" id="PF20009"/>
    </source>
</evidence>
<organism evidence="2 3">
    <name type="scientific">Fulvivirga sediminis</name>
    <dbReference type="NCBI Taxonomy" id="2803949"/>
    <lineage>
        <taxon>Bacteria</taxon>
        <taxon>Pseudomonadati</taxon>
        <taxon>Bacteroidota</taxon>
        <taxon>Cytophagia</taxon>
        <taxon>Cytophagales</taxon>
        <taxon>Fulvivirgaceae</taxon>
        <taxon>Fulvivirga</taxon>
    </lineage>
</organism>
<dbReference type="InterPro" id="IPR045474">
    <property type="entry name" value="GEVED"/>
</dbReference>
<name>A0A937F610_9BACT</name>
<dbReference type="EMBL" id="JAESIY010000004">
    <property type="protein sequence ID" value="MBL3656390.1"/>
    <property type="molecule type" value="Genomic_DNA"/>
</dbReference>